<evidence type="ECO:0000313" key="2">
    <source>
        <dbReference type="EMBL" id="GAL85656.1"/>
    </source>
</evidence>
<dbReference type="Gene3D" id="3.90.930.1">
    <property type="match status" value="1"/>
</dbReference>
<proteinExistence type="predicted"/>
<feature type="compositionally biased region" description="Polar residues" evidence="1">
    <location>
        <begin position="197"/>
        <end position="214"/>
    </location>
</feature>
<dbReference type="Proteomes" id="UP000030185">
    <property type="component" value="Unassembled WGS sequence"/>
</dbReference>
<accession>A0A098LF98</accession>
<dbReference type="eggNOG" id="COG2849">
    <property type="taxonomic scope" value="Bacteria"/>
</dbReference>
<sequence length="270" mass="32001">MKRLYFLILLSIPLSVMGQRKIDLHIPNRVIVNFLDHVVYAEIVEGKPLIKVTDEYFYYWYNANDIKKTRGGFEGKLLHGLYSDFYMNKNLREKGMFRFGRKEGLWKSWHINGELKEVYHWKKGKLHGEFFVFDESGKLLQKGSYKDNLFNGKRYTYESSGNVKVEKYVKGELKVKKEKQSKGFKLRLWRKYKKKQTTIPQSSEDSLMQKSPLPSTEIPKGHDLKNSKKEKKKSKNQKAETKPQKKKKEPKVRIRKMKKIVPAETEEKQT</sequence>
<dbReference type="Pfam" id="PF07661">
    <property type="entry name" value="MORN_2"/>
    <property type="match status" value="2"/>
</dbReference>
<dbReference type="AlphaFoldDB" id="A0A098LF98"/>
<evidence type="ECO:0008006" key="4">
    <source>
        <dbReference type="Google" id="ProtNLM"/>
    </source>
</evidence>
<protein>
    <recommendedName>
        <fullName evidence="4">MORN repeat protein</fullName>
    </recommendedName>
</protein>
<dbReference type="EMBL" id="BBLT01000005">
    <property type="protein sequence ID" value="GAL85656.1"/>
    <property type="molecule type" value="Genomic_DNA"/>
</dbReference>
<feature type="region of interest" description="Disordered" evidence="1">
    <location>
        <begin position="197"/>
        <end position="270"/>
    </location>
</feature>
<dbReference type="STRING" id="153721.MYP_2885"/>
<comment type="caution">
    <text evidence="2">The sequence shown here is derived from an EMBL/GenBank/DDBJ whole genome shotgun (WGS) entry which is preliminary data.</text>
</comment>
<dbReference type="RefSeq" id="WP_156140605.1">
    <property type="nucleotide sequence ID" value="NZ_BBLT01000005.1"/>
</dbReference>
<organism evidence="2 3">
    <name type="scientific">Sporocytophaga myxococcoides</name>
    <dbReference type="NCBI Taxonomy" id="153721"/>
    <lineage>
        <taxon>Bacteria</taxon>
        <taxon>Pseudomonadati</taxon>
        <taxon>Bacteroidota</taxon>
        <taxon>Cytophagia</taxon>
        <taxon>Cytophagales</taxon>
        <taxon>Cytophagaceae</taxon>
        <taxon>Sporocytophaga</taxon>
    </lineage>
</organism>
<gene>
    <name evidence="2" type="ORF">MYP_2885</name>
</gene>
<feature type="compositionally biased region" description="Basic residues" evidence="1">
    <location>
        <begin position="244"/>
        <end position="259"/>
    </location>
</feature>
<dbReference type="SUPFAM" id="SSF82185">
    <property type="entry name" value="Histone H3 K4-specific methyltransferase SET7/9 N-terminal domain"/>
    <property type="match status" value="1"/>
</dbReference>
<evidence type="ECO:0000313" key="3">
    <source>
        <dbReference type="Proteomes" id="UP000030185"/>
    </source>
</evidence>
<evidence type="ECO:0000256" key="1">
    <source>
        <dbReference type="SAM" id="MobiDB-lite"/>
    </source>
</evidence>
<keyword evidence="3" id="KW-1185">Reference proteome</keyword>
<name>A0A098LF98_9BACT</name>
<dbReference type="InterPro" id="IPR011652">
    <property type="entry name" value="MORN_2"/>
</dbReference>
<reference evidence="2 3" key="1">
    <citation type="submission" date="2014-09" db="EMBL/GenBank/DDBJ databases">
        <title>Sporocytophaga myxococcoides PG-01 genome sequencing.</title>
        <authorList>
            <person name="Liu L."/>
            <person name="Gao P.J."/>
            <person name="Chen G.J."/>
            <person name="Wang L.S."/>
        </authorList>
    </citation>
    <scope>NUCLEOTIDE SEQUENCE [LARGE SCALE GENOMIC DNA]</scope>
    <source>
        <strain evidence="2 3">PG-01</strain>
    </source>
</reference>
<dbReference type="OrthoDB" id="659070at2"/>